<dbReference type="PROSITE" id="PS50887">
    <property type="entry name" value="GGDEF"/>
    <property type="match status" value="1"/>
</dbReference>
<keyword evidence="1" id="KW-1133">Transmembrane helix</keyword>
<sequence length="742" mass="84508">MWSTKRNAIVSIFVIALLVYGCILLFKDNEFIRSLIAIVALIIAGLASFIWLNKAYRVTMDKQRFFWLILSIGVLFYIASNAIWLFTVIIHRSIAYPEASFYVWLIAYVLFLIALIYKIKFINTSISTSKYIFTIFVFMSFVISIVVHYLINPILVTFENSTFVTATALLYIVISISILFVISILFHLSLFSKEREVMVFIVSGFFLQVVADNYYAYLVITDGYQQAGFVDVIWLIALLMIGVSGKFTKTNTVELDWKIINYFQNKESMFPYVIIISLILLVSYSYEWDFNALSIGLIVVFLMVIVRQLVVMGKNKKLASEYMYLAYHDSLTGLKNRTAFINELIHIMHKAKIAEHPVALLMMDLDRFKDINDTLGHHIGDCVLKEAAIRLKKNLNNNAKVYRIGGDEFVIVLPGSSKTDCIDAANTILDMFHQPFFIGYHEISVTPSIGISMYPTDGLDYQELLKYADAAMYVAKEKGDRYHLFDADLNISITRKMTIEVELRKAIDKNQFVLFYQPKINLNTGAMIGFEALLRWNHPQLGSVSPEEFIPIAEETGQINTIGEWVIRTACIENKDWQDKDFSDLSVSVNVYAKQFEQGNFVAKLESILKETGFSAQFLELEITESIMQDTCDLLEVLKGIGELGVKTTIDDFGTGQSSLHILKELPVNTIKIDKSFIDHIENMRNMSIIKTMIDMGNNLNLEVVAKGIETEEQLKALVNLGCEYGQGYLFSKPEPITSQFE</sequence>
<dbReference type="PANTHER" id="PTHR44757">
    <property type="entry name" value="DIGUANYLATE CYCLASE DGCP"/>
    <property type="match status" value="1"/>
</dbReference>
<feature type="transmembrane region" description="Helical" evidence="1">
    <location>
        <begin position="229"/>
        <end position="248"/>
    </location>
</feature>
<dbReference type="CDD" id="cd01949">
    <property type="entry name" value="GGDEF"/>
    <property type="match status" value="1"/>
</dbReference>
<keyword evidence="5" id="KW-1185">Reference proteome</keyword>
<dbReference type="Proteomes" id="UP000618460">
    <property type="component" value="Unassembled WGS sequence"/>
</dbReference>
<feature type="transmembrane region" description="Helical" evidence="1">
    <location>
        <begin position="292"/>
        <end position="310"/>
    </location>
</feature>
<evidence type="ECO:0000313" key="5">
    <source>
        <dbReference type="Proteomes" id="UP000618460"/>
    </source>
</evidence>
<dbReference type="OrthoDB" id="9759607at2"/>
<organism evidence="4 5">
    <name type="scientific">Paraliobacillus quinghaiensis</name>
    <dbReference type="NCBI Taxonomy" id="470815"/>
    <lineage>
        <taxon>Bacteria</taxon>
        <taxon>Bacillati</taxon>
        <taxon>Bacillota</taxon>
        <taxon>Bacilli</taxon>
        <taxon>Bacillales</taxon>
        <taxon>Bacillaceae</taxon>
        <taxon>Paraliobacillus</taxon>
    </lineage>
</organism>
<dbReference type="InterPro" id="IPR000160">
    <property type="entry name" value="GGDEF_dom"/>
</dbReference>
<accession>A0A917TWU4</accession>
<dbReference type="PROSITE" id="PS51257">
    <property type="entry name" value="PROKAR_LIPOPROTEIN"/>
    <property type="match status" value="1"/>
</dbReference>
<dbReference type="SUPFAM" id="SSF141868">
    <property type="entry name" value="EAL domain-like"/>
    <property type="match status" value="1"/>
</dbReference>
<evidence type="ECO:0000259" key="2">
    <source>
        <dbReference type="PROSITE" id="PS50883"/>
    </source>
</evidence>
<dbReference type="SUPFAM" id="SSF55073">
    <property type="entry name" value="Nucleotide cyclase"/>
    <property type="match status" value="1"/>
</dbReference>
<dbReference type="PANTHER" id="PTHR44757:SF2">
    <property type="entry name" value="BIOFILM ARCHITECTURE MAINTENANCE PROTEIN MBAA"/>
    <property type="match status" value="1"/>
</dbReference>
<evidence type="ECO:0000259" key="3">
    <source>
        <dbReference type="PROSITE" id="PS50887"/>
    </source>
</evidence>
<dbReference type="PROSITE" id="PS50883">
    <property type="entry name" value="EAL"/>
    <property type="match status" value="1"/>
</dbReference>
<dbReference type="InterPro" id="IPR029787">
    <property type="entry name" value="Nucleotide_cyclase"/>
</dbReference>
<dbReference type="InterPro" id="IPR052155">
    <property type="entry name" value="Biofilm_reg_signaling"/>
</dbReference>
<dbReference type="SMART" id="SM00052">
    <property type="entry name" value="EAL"/>
    <property type="match status" value="1"/>
</dbReference>
<gene>
    <name evidence="4" type="ORF">GCM10011351_30120</name>
</gene>
<keyword evidence="1" id="KW-0812">Transmembrane</keyword>
<dbReference type="InterPro" id="IPR001633">
    <property type="entry name" value="EAL_dom"/>
</dbReference>
<proteinExistence type="predicted"/>
<dbReference type="EMBL" id="BMLG01000028">
    <property type="protein sequence ID" value="GGM42022.1"/>
    <property type="molecule type" value="Genomic_DNA"/>
</dbReference>
<feature type="transmembrane region" description="Helical" evidence="1">
    <location>
        <begin position="163"/>
        <end position="185"/>
    </location>
</feature>
<keyword evidence="1" id="KW-0472">Membrane</keyword>
<evidence type="ECO:0000256" key="1">
    <source>
        <dbReference type="SAM" id="Phobius"/>
    </source>
</evidence>
<name>A0A917TWU4_9BACI</name>
<feature type="transmembrane region" description="Helical" evidence="1">
    <location>
        <begin position="269"/>
        <end position="286"/>
    </location>
</feature>
<dbReference type="Gene3D" id="3.20.20.450">
    <property type="entry name" value="EAL domain"/>
    <property type="match status" value="1"/>
</dbReference>
<evidence type="ECO:0000313" key="4">
    <source>
        <dbReference type="EMBL" id="GGM42022.1"/>
    </source>
</evidence>
<dbReference type="AlphaFoldDB" id="A0A917TWU4"/>
<feature type="transmembrane region" description="Helical" evidence="1">
    <location>
        <begin position="197"/>
        <end position="217"/>
    </location>
</feature>
<dbReference type="Pfam" id="PF00563">
    <property type="entry name" value="EAL"/>
    <property type="match status" value="1"/>
</dbReference>
<reference evidence="4" key="2">
    <citation type="submission" date="2020-09" db="EMBL/GenBank/DDBJ databases">
        <authorList>
            <person name="Sun Q."/>
            <person name="Zhou Y."/>
        </authorList>
    </citation>
    <scope>NUCLEOTIDE SEQUENCE</scope>
    <source>
        <strain evidence="4">CGMCC 1.6333</strain>
    </source>
</reference>
<evidence type="ECO:0008006" key="6">
    <source>
        <dbReference type="Google" id="ProtNLM"/>
    </source>
</evidence>
<feature type="transmembrane region" description="Helical" evidence="1">
    <location>
        <begin position="65"/>
        <end position="89"/>
    </location>
</feature>
<feature type="transmembrane region" description="Helical" evidence="1">
    <location>
        <begin position="7"/>
        <end position="26"/>
    </location>
</feature>
<dbReference type="Pfam" id="PF00990">
    <property type="entry name" value="GGDEF"/>
    <property type="match status" value="1"/>
</dbReference>
<comment type="caution">
    <text evidence="4">The sequence shown here is derived from an EMBL/GenBank/DDBJ whole genome shotgun (WGS) entry which is preliminary data.</text>
</comment>
<dbReference type="CDD" id="cd01948">
    <property type="entry name" value="EAL"/>
    <property type="match status" value="1"/>
</dbReference>
<dbReference type="RefSeq" id="WP_117157046.1">
    <property type="nucleotide sequence ID" value="NZ_BMLG01000028.1"/>
</dbReference>
<dbReference type="SMART" id="SM00267">
    <property type="entry name" value="GGDEF"/>
    <property type="match status" value="1"/>
</dbReference>
<protein>
    <recommendedName>
        <fullName evidence="6">Diguanylate cyclase</fullName>
    </recommendedName>
</protein>
<dbReference type="InterPro" id="IPR043128">
    <property type="entry name" value="Rev_trsase/Diguanyl_cyclase"/>
</dbReference>
<feature type="domain" description="GGDEF" evidence="3">
    <location>
        <begin position="356"/>
        <end position="487"/>
    </location>
</feature>
<feature type="transmembrane region" description="Helical" evidence="1">
    <location>
        <begin position="32"/>
        <end position="53"/>
    </location>
</feature>
<feature type="domain" description="EAL" evidence="2">
    <location>
        <begin position="496"/>
        <end position="742"/>
    </location>
</feature>
<feature type="transmembrane region" description="Helical" evidence="1">
    <location>
        <begin position="101"/>
        <end position="119"/>
    </location>
</feature>
<dbReference type="FunFam" id="3.30.70.270:FF:000001">
    <property type="entry name" value="Diguanylate cyclase domain protein"/>
    <property type="match status" value="1"/>
</dbReference>
<reference evidence="4" key="1">
    <citation type="journal article" date="2014" name="Int. J. Syst. Evol. Microbiol.">
        <title>Complete genome sequence of Corynebacterium casei LMG S-19264T (=DSM 44701T), isolated from a smear-ripened cheese.</title>
        <authorList>
            <consortium name="US DOE Joint Genome Institute (JGI-PGF)"/>
            <person name="Walter F."/>
            <person name="Albersmeier A."/>
            <person name="Kalinowski J."/>
            <person name="Ruckert C."/>
        </authorList>
    </citation>
    <scope>NUCLEOTIDE SEQUENCE</scope>
    <source>
        <strain evidence="4">CGMCC 1.6333</strain>
    </source>
</reference>
<dbReference type="InterPro" id="IPR035919">
    <property type="entry name" value="EAL_sf"/>
</dbReference>
<dbReference type="Gene3D" id="3.30.70.270">
    <property type="match status" value="1"/>
</dbReference>
<dbReference type="NCBIfam" id="TIGR00254">
    <property type="entry name" value="GGDEF"/>
    <property type="match status" value="1"/>
</dbReference>
<feature type="transmembrane region" description="Helical" evidence="1">
    <location>
        <begin position="131"/>
        <end position="151"/>
    </location>
</feature>